<dbReference type="RefSeq" id="WP_092015577.1">
    <property type="nucleotide sequence ID" value="NZ_FOYW01000003.1"/>
</dbReference>
<dbReference type="PANTHER" id="PTHR22854:SF2">
    <property type="entry name" value="INDOLE-3-GLYCEROL-PHOSPHATE SYNTHASE"/>
    <property type="match status" value="1"/>
</dbReference>
<dbReference type="HAMAP" id="MF_00134_B">
    <property type="entry name" value="IGPS_B"/>
    <property type="match status" value="1"/>
</dbReference>
<dbReference type="NCBIfam" id="NF001377">
    <property type="entry name" value="PRK00278.2-4"/>
    <property type="match status" value="1"/>
</dbReference>
<evidence type="ECO:0000256" key="1">
    <source>
        <dbReference type="ARBA" id="ARBA00001633"/>
    </source>
</evidence>
<organism evidence="11 12">
    <name type="scientific">Marinobacter daqiaonensis</name>
    <dbReference type="NCBI Taxonomy" id="650891"/>
    <lineage>
        <taxon>Bacteria</taxon>
        <taxon>Pseudomonadati</taxon>
        <taxon>Pseudomonadota</taxon>
        <taxon>Gammaproteobacteria</taxon>
        <taxon>Pseudomonadales</taxon>
        <taxon>Marinobacteraceae</taxon>
        <taxon>Marinobacter</taxon>
    </lineage>
</organism>
<keyword evidence="7 8" id="KW-0456">Lyase</keyword>
<keyword evidence="5 8" id="KW-0822">Tryptophan biosynthesis</keyword>
<evidence type="ECO:0000313" key="11">
    <source>
        <dbReference type="EMBL" id="SFR81962.1"/>
    </source>
</evidence>
<evidence type="ECO:0000256" key="8">
    <source>
        <dbReference type="HAMAP-Rule" id="MF_00134"/>
    </source>
</evidence>
<dbReference type="EC" id="4.1.1.48" evidence="8"/>
<comment type="catalytic activity">
    <reaction evidence="1 8">
        <text>1-(2-carboxyphenylamino)-1-deoxy-D-ribulose 5-phosphate + H(+) = (1S,2R)-1-C-(indol-3-yl)glycerol 3-phosphate + CO2 + H2O</text>
        <dbReference type="Rhea" id="RHEA:23476"/>
        <dbReference type="ChEBI" id="CHEBI:15377"/>
        <dbReference type="ChEBI" id="CHEBI:15378"/>
        <dbReference type="ChEBI" id="CHEBI:16526"/>
        <dbReference type="ChEBI" id="CHEBI:58613"/>
        <dbReference type="ChEBI" id="CHEBI:58866"/>
        <dbReference type="EC" id="4.1.1.48"/>
    </reaction>
</comment>
<keyword evidence="4 8" id="KW-0210">Decarboxylase</keyword>
<evidence type="ECO:0000256" key="5">
    <source>
        <dbReference type="ARBA" id="ARBA00022822"/>
    </source>
</evidence>
<dbReference type="AlphaFoldDB" id="A0A1I6JSM9"/>
<dbReference type="NCBIfam" id="NF001370">
    <property type="entry name" value="PRK00278.1-2"/>
    <property type="match status" value="1"/>
</dbReference>
<evidence type="ECO:0000256" key="6">
    <source>
        <dbReference type="ARBA" id="ARBA00023141"/>
    </source>
</evidence>
<comment type="similarity">
    <text evidence="8">Belongs to the TrpC family.</text>
</comment>
<dbReference type="Gene3D" id="3.20.20.70">
    <property type="entry name" value="Aldolase class I"/>
    <property type="match status" value="1"/>
</dbReference>
<proteinExistence type="inferred from homology"/>
<dbReference type="GO" id="GO:0004425">
    <property type="term" value="F:indole-3-glycerol-phosphate synthase activity"/>
    <property type="evidence" value="ECO:0007669"/>
    <property type="project" value="UniProtKB-UniRule"/>
</dbReference>
<dbReference type="InterPro" id="IPR013785">
    <property type="entry name" value="Aldolase_TIM"/>
</dbReference>
<evidence type="ECO:0000256" key="4">
    <source>
        <dbReference type="ARBA" id="ARBA00022793"/>
    </source>
</evidence>
<dbReference type="STRING" id="650891.SAMN05216203_3241"/>
<dbReference type="GO" id="GO:0004640">
    <property type="term" value="F:phosphoribosylanthranilate isomerase activity"/>
    <property type="evidence" value="ECO:0007669"/>
    <property type="project" value="TreeGrafter"/>
</dbReference>
<dbReference type="FunFam" id="3.20.20.70:FF:000024">
    <property type="entry name" value="Indole-3-glycerol phosphate synthase"/>
    <property type="match status" value="1"/>
</dbReference>
<dbReference type="Proteomes" id="UP000198644">
    <property type="component" value="Unassembled WGS sequence"/>
</dbReference>
<dbReference type="NCBIfam" id="NF001373">
    <property type="entry name" value="PRK00278.1-6"/>
    <property type="match status" value="1"/>
</dbReference>
<evidence type="ECO:0000256" key="7">
    <source>
        <dbReference type="ARBA" id="ARBA00023239"/>
    </source>
</evidence>
<dbReference type="OrthoDB" id="9804217at2"/>
<dbReference type="InterPro" id="IPR001468">
    <property type="entry name" value="Indole-3-GlycerolPSynthase_CS"/>
</dbReference>
<dbReference type="CDD" id="cd00331">
    <property type="entry name" value="IGPS"/>
    <property type="match status" value="1"/>
</dbReference>
<evidence type="ECO:0000256" key="9">
    <source>
        <dbReference type="SAM" id="MobiDB-lite"/>
    </source>
</evidence>
<feature type="region of interest" description="Disordered" evidence="9">
    <location>
        <begin position="28"/>
        <end position="48"/>
    </location>
</feature>
<evidence type="ECO:0000313" key="12">
    <source>
        <dbReference type="Proteomes" id="UP000198644"/>
    </source>
</evidence>
<evidence type="ECO:0000259" key="10">
    <source>
        <dbReference type="Pfam" id="PF00218"/>
    </source>
</evidence>
<dbReference type="InterPro" id="IPR045186">
    <property type="entry name" value="Indole-3-glycerol_P_synth"/>
</dbReference>
<evidence type="ECO:0000256" key="2">
    <source>
        <dbReference type="ARBA" id="ARBA00004696"/>
    </source>
</evidence>
<keyword evidence="12" id="KW-1185">Reference proteome</keyword>
<dbReference type="PANTHER" id="PTHR22854">
    <property type="entry name" value="TRYPTOPHAN BIOSYNTHESIS PROTEIN"/>
    <property type="match status" value="1"/>
</dbReference>
<dbReference type="Pfam" id="PF00218">
    <property type="entry name" value="IGPS"/>
    <property type="match status" value="1"/>
</dbReference>
<dbReference type="EMBL" id="FOYW01000003">
    <property type="protein sequence ID" value="SFR81962.1"/>
    <property type="molecule type" value="Genomic_DNA"/>
</dbReference>
<dbReference type="PROSITE" id="PS00614">
    <property type="entry name" value="IGPS"/>
    <property type="match status" value="1"/>
</dbReference>
<keyword evidence="6 8" id="KW-0057">Aromatic amino acid biosynthesis</keyword>
<dbReference type="GO" id="GO:0000162">
    <property type="term" value="P:L-tryptophan biosynthetic process"/>
    <property type="evidence" value="ECO:0007669"/>
    <property type="project" value="UniProtKB-UniRule"/>
</dbReference>
<comment type="pathway">
    <text evidence="2 8">Amino-acid biosynthesis; L-tryptophan biosynthesis; L-tryptophan from chorismate: step 4/5.</text>
</comment>
<accession>A0A1I6JSM9</accession>
<dbReference type="SUPFAM" id="SSF51366">
    <property type="entry name" value="Ribulose-phoshate binding barrel"/>
    <property type="match status" value="1"/>
</dbReference>
<dbReference type="InterPro" id="IPR013798">
    <property type="entry name" value="Indole-3-glycerol_P_synth_dom"/>
</dbReference>
<name>A0A1I6JSM9_9GAMM</name>
<dbReference type="InterPro" id="IPR011060">
    <property type="entry name" value="RibuloseP-bd_barrel"/>
</dbReference>
<feature type="domain" description="Indole-3-glycerol phosphate synthase" evidence="10">
    <location>
        <begin position="13"/>
        <end position="268"/>
    </location>
</feature>
<evidence type="ECO:0000256" key="3">
    <source>
        <dbReference type="ARBA" id="ARBA00022605"/>
    </source>
</evidence>
<dbReference type="UniPathway" id="UPA00035">
    <property type="reaction ID" value="UER00043"/>
</dbReference>
<protein>
    <recommendedName>
        <fullName evidence="8">Indole-3-glycerol phosphate synthase</fullName>
        <shortName evidence="8">IGPS</shortName>
        <ecNumber evidence="8">4.1.1.48</ecNumber>
    </recommendedName>
</protein>
<gene>
    <name evidence="8" type="primary">trpC</name>
    <name evidence="11" type="ORF">SAMN05216203_3241</name>
</gene>
<reference evidence="11 12" key="1">
    <citation type="submission" date="2016-10" db="EMBL/GenBank/DDBJ databases">
        <authorList>
            <person name="de Groot N.N."/>
        </authorList>
    </citation>
    <scope>NUCLEOTIDE SEQUENCE [LARGE SCALE GENOMIC DNA]</scope>
    <source>
        <strain evidence="11 12">CGMCC 1.9167</strain>
    </source>
</reference>
<sequence length="270" mass="30393">MTNRHNDRTPTILRKIVDRKWEEIDERKRRATQGDLKARAADQPPARGFARAMADRIEARKPAVIAEIKKASPSKGILREPFDPPAIAESYQEGGATCLSVLTDRDFFQGHEDYLKEARKACSLAVIRKDFMVAPYQVYESRAMGADCILLIAACLTRDQMQELEGIAYEIGLDVLVEVHDGEEMDDALTLNTPLVGINNRNLHTFEVSLDTTFDLHERIPGDRLTITESGILHREDVSAMTDRGIYGFLVGESFMRAEEPGEKLRELFG</sequence>
<keyword evidence="3 8" id="KW-0028">Amino-acid biosynthesis</keyword>